<evidence type="ECO:0000256" key="7">
    <source>
        <dbReference type="ARBA" id="ARBA00022490"/>
    </source>
</evidence>
<evidence type="ECO:0000256" key="6">
    <source>
        <dbReference type="ARBA" id="ARBA00019404"/>
    </source>
</evidence>
<dbReference type="Gene3D" id="3.40.50.800">
    <property type="entry name" value="Anticodon-binding domain"/>
    <property type="match status" value="1"/>
</dbReference>
<dbReference type="Pfam" id="PF00587">
    <property type="entry name" value="tRNA-synt_2b"/>
    <property type="match status" value="1"/>
</dbReference>
<keyword evidence="14" id="KW-0966">Cell projection</keyword>
<dbReference type="InterPro" id="IPR002315">
    <property type="entry name" value="tRNA-synt_gly"/>
</dbReference>
<dbReference type="SUPFAM" id="SSF55681">
    <property type="entry name" value="Class II aaRS and biotin synthetases"/>
    <property type="match status" value="1"/>
</dbReference>
<evidence type="ECO:0000256" key="16">
    <source>
        <dbReference type="ARBA" id="ARBA00048436"/>
    </source>
</evidence>
<evidence type="ECO:0000256" key="5">
    <source>
        <dbReference type="ARBA" id="ARBA00012829"/>
    </source>
</evidence>
<evidence type="ECO:0000313" key="19">
    <source>
        <dbReference type="EMBL" id="KAJ5079116.1"/>
    </source>
</evidence>
<evidence type="ECO:0000256" key="8">
    <source>
        <dbReference type="ARBA" id="ARBA00022598"/>
    </source>
</evidence>
<reference evidence="19" key="1">
    <citation type="submission" date="2022-10" db="EMBL/GenBank/DDBJ databases">
        <title>Novel sulphate-reducing endosymbionts in the free-living metamonad Anaeramoeba.</title>
        <authorList>
            <person name="Jerlstrom-Hultqvist J."/>
            <person name="Cepicka I."/>
            <person name="Gallot-Lavallee L."/>
            <person name="Salas-Leiva D."/>
            <person name="Curtis B.A."/>
            <person name="Zahonova K."/>
            <person name="Pipaliya S."/>
            <person name="Dacks J."/>
            <person name="Roger A.J."/>
        </authorList>
    </citation>
    <scope>NUCLEOTIDE SEQUENCE</scope>
    <source>
        <strain evidence="19">BMAN</strain>
    </source>
</reference>
<comment type="caution">
    <text evidence="19">The sequence shown here is derived from an EMBL/GenBank/DDBJ whole genome shotgun (WGS) entry which is preliminary data.</text>
</comment>
<evidence type="ECO:0000256" key="2">
    <source>
        <dbReference type="ARBA" id="ARBA00004496"/>
    </source>
</evidence>
<dbReference type="GO" id="GO:0004820">
    <property type="term" value="F:glycine-tRNA ligase activity"/>
    <property type="evidence" value="ECO:0007669"/>
    <property type="project" value="UniProtKB-EC"/>
</dbReference>
<evidence type="ECO:0000256" key="11">
    <source>
        <dbReference type="ARBA" id="ARBA00022840"/>
    </source>
</evidence>
<organism evidence="19 20">
    <name type="scientific">Anaeramoeba ignava</name>
    <name type="common">Anaerobic marine amoeba</name>
    <dbReference type="NCBI Taxonomy" id="1746090"/>
    <lineage>
        <taxon>Eukaryota</taxon>
        <taxon>Metamonada</taxon>
        <taxon>Anaeramoebidae</taxon>
        <taxon>Anaeramoeba</taxon>
    </lineage>
</organism>
<evidence type="ECO:0000256" key="4">
    <source>
        <dbReference type="ARBA" id="ARBA00011738"/>
    </source>
</evidence>
<dbReference type="GO" id="GO:0016740">
    <property type="term" value="F:transferase activity"/>
    <property type="evidence" value="ECO:0007669"/>
    <property type="project" value="UniProtKB-KW"/>
</dbReference>
<dbReference type="Proteomes" id="UP001149090">
    <property type="component" value="Unassembled WGS sequence"/>
</dbReference>
<comment type="catalytic activity">
    <reaction evidence="17">
        <text>tRNA(Gly) + glycine + ATP = glycyl-tRNA(Gly) + AMP + diphosphate</text>
        <dbReference type="Rhea" id="RHEA:16013"/>
        <dbReference type="Rhea" id="RHEA-COMP:9664"/>
        <dbReference type="Rhea" id="RHEA-COMP:9683"/>
        <dbReference type="ChEBI" id="CHEBI:30616"/>
        <dbReference type="ChEBI" id="CHEBI:33019"/>
        <dbReference type="ChEBI" id="CHEBI:57305"/>
        <dbReference type="ChEBI" id="CHEBI:78442"/>
        <dbReference type="ChEBI" id="CHEBI:78522"/>
        <dbReference type="ChEBI" id="CHEBI:456215"/>
        <dbReference type="EC" id="6.1.1.14"/>
    </reaction>
    <physiologicalReaction direction="left-to-right" evidence="17">
        <dbReference type="Rhea" id="RHEA:16014"/>
    </physiologicalReaction>
</comment>
<dbReference type="OMA" id="MEMQYFV"/>
<dbReference type="GO" id="GO:0005524">
    <property type="term" value="F:ATP binding"/>
    <property type="evidence" value="ECO:0007669"/>
    <property type="project" value="UniProtKB-KW"/>
</dbReference>
<evidence type="ECO:0000256" key="9">
    <source>
        <dbReference type="ARBA" id="ARBA00022679"/>
    </source>
</evidence>
<evidence type="ECO:0000256" key="12">
    <source>
        <dbReference type="ARBA" id="ARBA00022917"/>
    </source>
</evidence>
<keyword evidence="9" id="KW-0808">Transferase</keyword>
<dbReference type="PANTHER" id="PTHR10745:SF0">
    <property type="entry name" value="GLYCINE--TRNA LIGASE"/>
    <property type="match status" value="1"/>
</dbReference>
<dbReference type="GO" id="GO:0005739">
    <property type="term" value="C:mitochondrion"/>
    <property type="evidence" value="ECO:0007669"/>
    <property type="project" value="TreeGrafter"/>
</dbReference>
<evidence type="ECO:0000256" key="17">
    <source>
        <dbReference type="ARBA" id="ARBA00049523"/>
    </source>
</evidence>
<comment type="catalytic activity">
    <reaction evidence="16">
        <text>2 ATP + H(+) = P(1),P(4)-bis(5'-adenosyl) tetraphosphate + diphosphate</text>
        <dbReference type="Rhea" id="RHEA:34935"/>
        <dbReference type="ChEBI" id="CHEBI:15378"/>
        <dbReference type="ChEBI" id="CHEBI:30616"/>
        <dbReference type="ChEBI" id="CHEBI:33019"/>
        <dbReference type="ChEBI" id="CHEBI:58141"/>
    </reaction>
    <physiologicalReaction direction="left-to-right" evidence="16">
        <dbReference type="Rhea" id="RHEA:34936"/>
    </physiologicalReaction>
</comment>
<evidence type="ECO:0000256" key="3">
    <source>
        <dbReference type="ARBA" id="ARBA00008226"/>
    </source>
</evidence>
<proteinExistence type="inferred from homology"/>
<evidence type="ECO:0000256" key="15">
    <source>
        <dbReference type="ARBA" id="ARBA00030057"/>
    </source>
</evidence>
<dbReference type="InterPro" id="IPR036621">
    <property type="entry name" value="Anticodon-bd_dom_sf"/>
</dbReference>
<sequence>MEKNFDRAVLEDLLKRRFFYIPSFEIYQGVSGFYDFGPPGCSVKQNVISTWRQHFIIEESMLEVDCAILTPEIVLKASGHTERFSDLMIYDTVTKEVFRADQLLTEILKTRLKDEKLDEQLRKEYEEIIAQADCYKEKEMHELFQKHKILSPNNNPLSEPVPFNLMFSTFIGPTGTTKAFLRPETAQGIFVNFRRLLGYAGGKVPFAVAQIGNAFRNEISPRSGLLRVREFTLAEIEHFVSPDRKQHEKFKRVAEMELTLFPQKQQLSDGKTIGMKVKDAVDQGIINNQTLAYYMARTHLFLIKLGIKPEGLRFRQHLKHEMAHYASDCWDAEILTSYGWVECVGHADRSCYDLKAHTKVSKTELSVFEQFDEPRMEKAYQAKPVMQKIGREFQKKARLISNHLKQMNSEDAENLKKNIENDGKAKIEIESEEFELAKDHVEFSLEDVKINGRNFVPGVIEPSFGIGRIIYAVFEHSFSVREDDKRRGFFRFTPAVAPVKCSILPLSSNTDFDPLIQKIQSKLTLLGISTKLDTTSTTIGKRYARTDEIGIPLAITVDFDSLNDESVTLRDRDSTKQVRGNYSDIIDSVFQIIQGSLTWEEVTKKFPAFNRPSDKD</sequence>
<dbReference type="NCBIfam" id="NF003211">
    <property type="entry name" value="PRK04173.1"/>
    <property type="match status" value="1"/>
</dbReference>
<evidence type="ECO:0000256" key="14">
    <source>
        <dbReference type="ARBA" id="ARBA00023273"/>
    </source>
</evidence>
<keyword evidence="7" id="KW-0963">Cytoplasm</keyword>
<dbReference type="Pfam" id="PF03129">
    <property type="entry name" value="HGTP_anticodon"/>
    <property type="match status" value="1"/>
</dbReference>
<dbReference type="EC" id="6.1.1.14" evidence="5"/>
<dbReference type="FunFam" id="3.30.40.230:FF:000001">
    <property type="entry name" value="Glycine--tRNA ligase"/>
    <property type="match status" value="1"/>
</dbReference>
<dbReference type="Gene3D" id="3.30.930.10">
    <property type="entry name" value="Bira Bifunctional Protein, Domain 2"/>
    <property type="match status" value="1"/>
</dbReference>
<dbReference type="InterPro" id="IPR002314">
    <property type="entry name" value="aa-tRNA-synt_IIb"/>
</dbReference>
<evidence type="ECO:0000256" key="1">
    <source>
        <dbReference type="ARBA" id="ARBA00004489"/>
    </source>
</evidence>
<keyword evidence="20" id="KW-1185">Reference proteome</keyword>
<keyword evidence="12" id="KW-0648">Protein biosynthesis</keyword>
<keyword evidence="11" id="KW-0067">ATP-binding</keyword>
<dbReference type="Gene3D" id="3.30.40.230">
    <property type="match status" value="1"/>
</dbReference>
<dbReference type="FunFam" id="3.30.930.10:FF:000158">
    <property type="entry name" value="Glycyl-tRNA synthetase"/>
    <property type="match status" value="1"/>
</dbReference>
<comment type="similarity">
    <text evidence="3">Belongs to the class-II aminoacyl-tRNA synthetase family.</text>
</comment>
<dbReference type="FunFam" id="3.30.930.10:FF:000010">
    <property type="entry name" value="Glycyl-tRNA synthetase 1"/>
    <property type="match status" value="1"/>
</dbReference>
<comment type="subcellular location">
    <subcellularLocation>
        <location evidence="1">Cell projection</location>
        <location evidence="1">Axon</location>
    </subcellularLocation>
    <subcellularLocation>
        <location evidence="2">Cytoplasm</location>
    </subcellularLocation>
</comment>
<dbReference type="InterPro" id="IPR027031">
    <property type="entry name" value="Gly-tRNA_synthase/POLG2"/>
</dbReference>
<dbReference type="NCBIfam" id="TIGR00389">
    <property type="entry name" value="glyS_dimeric"/>
    <property type="match status" value="1"/>
</dbReference>
<dbReference type="InterPro" id="IPR033731">
    <property type="entry name" value="GlyRS-like_core"/>
</dbReference>
<evidence type="ECO:0000259" key="18">
    <source>
        <dbReference type="PROSITE" id="PS50862"/>
    </source>
</evidence>
<evidence type="ECO:0000256" key="13">
    <source>
        <dbReference type="ARBA" id="ARBA00023146"/>
    </source>
</evidence>
<dbReference type="FunFam" id="3.30.720.200:FF:000001">
    <property type="entry name" value="Glycine--tRNA ligase 2"/>
    <property type="match status" value="1"/>
</dbReference>
<dbReference type="AlphaFoldDB" id="A0A9Q0LSL7"/>
<dbReference type="GO" id="GO:0070150">
    <property type="term" value="P:mitochondrial glycyl-tRNA aminoacylation"/>
    <property type="evidence" value="ECO:0007669"/>
    <property type="project" value="TreeGrafter"/>
</dbReference>
<dbReference type="CDD" id="cd00774">
    <property type="entry name" value="GlyRS-like_core"/>
    <property type="match status" value="1"/>
</dbReference>
<dbReference type="PROSITE" id="PS50862">
    <property type="entry name" value="AA_TRNA_LIGASE_II"/>
    <property type="match status" value="1"/>
</dbReference>
<accession>A0A9Q0LSL7</accession>
<dbReference type="OrthoDB" id="57698at2759"/>
<dbReference type="FunFam" id="3.40.50.800:FF:000004">
    <property type="entry name" value="Glycine--tRNA ligase 2"/>
    <property type="match status" value="1"/>
</dbReference>
<gene>
    <name evidence="19" type="ORF">M0811_14592</name>
</gene>
<keyword evidence="8 19" id="KW-0436">Ligase</keyword>
<protein>
    <recommendedName>
        <fullName evidence="6">Glycine--tRNA ligase</fullName>
        <ecNumber evidence="5">6.1.1.14</ecNumber>
    </recommendedName>
    <alternativeName>
        <fullName evidence="15">Diadenosine tetraphosphate synthetase</fullName>
    </alternativeName>
</protein>
<dbReference type="PRINTS" id="PR01043">
    <property type="entry name" value="TRNASYNTHGLY"/>
</dbReference>
<dbReference type="Gene3D" id="3.30.720.200">
    <property type="match status" value="1"/>
</dbReference>
<comment type="subunit">
    <text evidence="4">Homodimer.</text>
</comment>
<dbReference type="CDD" id="cd00858">
    <property type="entry name" value="GlyRS_anticodon"/>
    <property type="match status" value="1"/>
</dbReference>
<evidence type="ECO:0000256" key="10">
    <source>
        <dbReference type="ARBA" id="ARBA00022741"/>
    </source>
</evidence>
<dbReference type="PANTHER" id="PTHR10745">
    <property type="entry name" value="GLYCYL-TRNA SYNTHETASE/DNA POLYMERASE SUBUNIT GAMMA-2"/>
    <property type="match status" value="1"/>
</dbReference>
<dbReference type="SUPFAM" id="SSF52954">
    <property type="entry name" value="Class II aaRS ABD-related"/>
    <property type="match status" value="1"/>
</dbReference>
<dbReference type="EMBL" id="JAPDFW010000037">
    <property type="protein sequence ID" value="KAJ5079116.1"/>
    <property type="molecule type" value="Genomic_DNA"/>
</dbReference>
<keyword evidence="13" id="KW-0030">Aminoacyl-tRNA synthetase</keyword>
<evidence type="ECO:0000313" key="20">
    <source>
        <dbReference type="Proteomes" id="UP001149090"/>
    </source>
</evidence>
<feature type="domain" description="Aminoacyl-transfer RNA synthetases class-II family profile" evidence="18">
    <location>
        <begin position="6"/>
        <end position="494"/>
    </location>
</feature>
<dbReference type="InterPro" id="IPR045864">
    <property type="entry name" value="aa-tRNA-synth_II/BPL/LPL"/>
</dbReference>
<keyword evidence="10" id="KW-0547">Nucleotide-binding</keyword>
<name>A0A9Q0LSL7_ANAIG</name>
<dbReference type="InterPro" id="IPR006195">
    <property type="entry name" value="aa-tRNA-synth_II"/>
</dbReference>
<dbReference type="InterPro" id="IPR004154">
    <property type="entry name" value="Anticodon-bd"/>
</dbReference>